<feature type="transmembrane region" description="Helical" evidence="9">
    <location>
        <begin position="194"/>
        <end position="214"/>
    </location>
</feature>
<feature type="domain" description="Protein export membrane protein SecD/SecF C-terminal" evidence="10">
    <location>
        <begin position="172"/>
        <end position="340"/>
    </location>
</feature>
<feature type="domain" description="Protein translocase subunit SecDF P1" evidence="11">
    <location>
        <begin position="5"/>
        <end position="37"/>
    </location>
</feature>
<evidence type="ECO:0000256" key="2">
    <source>
        <dbReference type="ARBA" id="ARBA00022448"/>
    </source>
</evidence>
<evidence type="ECO:0000256" key="3">
    <source>
        <dbReference type="ARBA" id="ARBA00022475"/>
    </source>
</evidence>
<dbReference type="GO" id="GO:0005886">
    <property type="term" value="C:plasma membrane"/>
    <property type="evidence" value="ECO:0007669"/>
    <property type="project" value="UniProtKB-SubCell"/>
</dbReference>
<evidence type="ECO:0000256" key="9">
    <source>
        <dbReference type="SAM" id="Phobius"/>
    </source>
</evidence>
<feature type="transmembrane region" description="Helical" evidence="9">
    <location>
        <begin position="221"/>
        <end position="239"/>
    </location>
</feature>
<name>A0A1F7RQ09_9BACT</name>
<dbReference type="Pfam" id="PF22599">
    <property type="entry name" value="SecDF_P1_head"/>
    <property type="match status" value="1"/>
</dbReference>
<feature type="transmembrane region" description="Helical" evidence="9">
    <location>
        <begin position="245"/>
        <end position="267"/>
    </location>
</feature>
<evidence type="ECO:0000313" key="14">
    <source>
        <dbReference type="Proteomes" id="UP000179266"/>
    </source>
</evidence>
<dbReference type="FunFam" id="1.20.1640.10:FF:000004">
    <property type="entry name" value="Protein translocase subunit SecD"/>
    <property type="match status" value="1"/>
</dbReference>
<evidence type="ECO:0000259" key="12">
    <source>
        <dbReference type="Pfam" id="PF22599"/>
    </source>
</evidence>
<comment type="caution">
    <text evidence="13">The sequence shown here is derived from an EMBL/GenBank/DDBJ whole genome shotgun (WGS) entry which is preliminary data.</text>
</comment>
<dbReference type="SUPFAM" id="SSF82866">
    <property type="entry name" value="Multidrug efflux transporter AcrB transmembrane domain"/>
    <property type="match status" value="1"/>
</dbReference>
<feature type="transmembrane region" description="Helical" evidence="9">
    <location>
        <begin position="365"/>
        <end position="388"/>
    </location>
</feature>
<feature type="domain" description="SecDF P1 head subdomain" evidence="12">
    <location>
        <begin position="67"/>
        <end position="171"/>
    </location>
</feature>
<dbReference type="InterPro" id="IPR048634">
    <property type="entry name" value="SecD_SecF_C"/>
</dbReference>
<feature type="transmembrane region" description="Helical" evidence="9">
    <location>
        <begin position="288"/>
        <end position="311"/>
    </location>
</feature>
<evidence type="ECO:0000313" key="13">
    <source>
        <dbReference type="EMBL" id="OGL43642.1"/>
    </source>
</evidence>
<dbReference type="InterPro" id="IPR048631">
    <property type="entry name" value="SecD_1st"/>
</dbReference>
<dbReference type="NCBIfam" id="TIGR01129">
    <property type="entry name" value="secD"/>
    <property type="match status" value="1"/>
</dbReference>
<evidence type="ECO:0000256" key="1">
    <source>
        <dbReference type="ARBA" id="ARBA00004651"/>
    </source>
</evidence>
<accession>A0A1F7RQ09</accession>
<dbReference type="HAMAP" id="MF_01463_B">
    <property type="entry name" value="SecD_B"/>
    <property type="match status" value="1"/>
</dbReference>
<dbReference type="NCBIfam" id="TIGR00916">
    <property type="entry name" value="2A0604s01"/>
    <property type="match status" value="1"/>
</dbReference>
<dbReference type="InterPro" id="IPR055344">
    <property type="entry name" value="SecD_SecF_C_bact"/>
</dbReference>
<keyword evidence="5" id="KW-0653">Protein transport</keyword>
<keyword evidence="4 9" id="KW-0812">Transmembrane</keyword>
<keyword evidence="2" id="KW-0813">Transport</keyword>
<dbReference type="Gene3D" id="1.20.1640.10">
    <property type="entry name" value="Multidrug efflux transporter AcrB transmembrane domain"/>
    <property type="match status" value="1"/>
</dbReference>
<dbReference type="PANTHER" id="PTHR30081">
    <property type="entry name" value="PROTEIN-EXPORT MEMBRANE PROTEIN SEC"/>
    <property type="match status" value="1"/>
</dbReference>
<sequence length="411" mass="43940">GITGDRILIQLPGVEDIKRAKSLIGKTALLELHMVKDSGTTREDIKGRYGNEVPDGFKIFPSTGASRTEKFYLLTETPQITGADLENAFTGQDQYNMPSVNFTLNRRGAAKFAKLTGENIGKQLAIVLDGVVQSSPVIQGRISKSGEITGRFTTQEAHDLALVLRSGALPASVKYLEERSVGAALGHDSIQKGITSAILGGILVILFMLIYYRFSGFVADIALMLNIVIIMGALAGFGATLTLPGIAGIILTIGMAVDANVLIFERIREEMKLGKTLRTSIANGFSKAALTIFDANITTVIAAFVLLNFGAGPVRGFAVTLSIGIFASLFTSLFVSRLIFDLVLSKVKMKTLSMTSILKDVNIDFLGLRNFAFLASGILIAIGVVSLFTKGINYGIDFAGGTLVQVKFSKP</sequence>
<evidence type="ECO:0000259" key="11">
    <source>
        <dbReference type="Pfam" id="PF21760"/>
    </source>
</evidence>
<dbReference type="InterPro" id="IPR001036">
    <property type="entry name" value="Acrflvin-R"/>
</dbReference>
<gene>
    <name evidence="13" type="ORF">A2161_05805</name>
</gene>
<keyword evidence="6 9" id="KW-1133">Transmembrane helix</keyword>
<evidence type="ECO:0000256" key="8">
    <source>
        <dbReference type="ARBA" id="ARBA00023136"/>
    </source>
</evidence>
<feature type="non-terminal residue" evidence="13">
    <location>
        <position position="1"/>
    </location>
</feature>
<keyword evidence="7" id="KW-0811">Translocation</keyword>
<dbReference type="InterPro" id="IPR005791">
    <property type="entry name" value="SecD"/>
</dbReference>
<dbReference type="PRINTS" id="PR00702">
    <property type="entry name" value="ACRIFLAVINRP"/>
</dbReference>
<keyword evidence="8 9" id="KW-0472">Membrane</keyword>
<dbReference type="Gene3D" id="3.30.1360.200">
    <property type="match status" value="1"/>
</dbReference>
<evidence type="ECO:0000256" key="5">
    <source>
        <dbReference type="ARBA" id="ARBA00022927"/>
    </source>
</evidence>
<protein>
    <submittedName>
        <fullName evidence="13">Protein-export membrane protein SecD</fullName>
    </submittedName>
</protein>
<dbReference type="GO" id="GO:0006886">
    <property type="term" value="P:intracellular protein transport"/>
    <property type="evidence" value="ECO:0007669"/>
    <property type="project" value="InterPro"/>
</dbReference>
<dbReference type="Proteomes" id="UP000179266">
    <property type="component" value="Unassembled WGS sequence"/>
</dbReference>
<keyword evidence="3" id="KW-1003">Cell membrane</keyword>
<dbReference type="Pfam" id="PF07549">
    <property type="entry name" value="Sec_GG"/>
    <property type="match status" value="1"/>
</dbReference>
<dbReference type="Gene3D" id="3.30.70.3400">
    <property type="match status" value="1"/>
</dbReference>
<dbReference type="InterPro" id="IPR022813">
    <property type="entry name" value="SecD/SecF_arch_bac"/>
</dbReference>
<evidence type="ECO:0000256" key="4">
    <source>
        <dbReference type="ARBA" id="ARBA00022692"/>
    </source>
</evidence>
<dbReference type="InterPro" id="IPR054384">
    <property type="entry name" value="SecDF_P1_head"/>
</dbReference>
<dbReference type="Pfam" id="PF02355">
    <property type="entry name" value="SecD_SecF_C"/>
    <property type="match status" value="1"/>
</dbReference>
<evidence type="ECO:0000256" key="7">
    <source>
        <dbReference type="ARBA" id="ARBA00023010"/>
    </source>
</evidence>
<dbReference type="EMBL" id="MGDD01000261">
    <property type="protein sequence ID" value="OGL43642.1"/>
    <property type="molecule type" value="Genomic_DNA"/>
</dbReference>
<feature type="non-terminal residue" evidence="13">
    <location>
        <position position="411"/>
    </location>
</feature>
<comment type="subcellular location">
    <subcellularLocation>
        <location evidence="1">Cell membrane</location>
        <topology evidence="1">Multi-pass membrane protein</topology>
    </subcellularLocation>
</comment>
<proteinExistence type="inferred from homology"/>
<dbReference type="PANTHER" id="PTHR30081:SF1">
    <property type="entry name" value="PROTEIN TRANSLOCASE SUBUNIT SECD"/>
    <property type="match status" value="1"/>
</dbReference>
<evidence type="ECO:0000256" key="6">
    <source>
        <dbReference type="ARBA" id="ARBA00022989"/>
    </source>
</evidence>
<dbReference type="AlphaFoldDB" id="A0A1F7RQ09"/>
<organism evidence="13 14">
    <name type="scientific">Candidatus Schekmanbacteria bacterium RBG_13_48_7</name>
    <dbReference type="NCBI Taxonomy" id="1817878"/>
    <lineage>
        <taxon>Bacteria</taxon>
        <taxon>Candidatus Schekmaniibacteriota</taxon>
    </lineage>
</organism>
<feature type="transmembrane region" description="Helical" evidence="9">
    <location>
        <begin position="317"/>
        <end position="344"/>
    </location>
</feature>
<dbReference type="Pfam" id="PF21760">
    <property type="entry name" value="SecD_1st"/>
    <property type="match status" value="1"/>
</dbReference>
<evidence type="ECO:0000259" key="10">
    <source>
        <dbReference type="Pfam" id="PF02355"/>
    </source>
</evidence>
<dbReference type="InterPro" id="IPR022646">
    <property type="entry name" value="SecD/SecF_CS"/>
</dbReference>
<dbReference type="GO" id="GO:0015450">
    <property type="term" value="F:protein-transporting ATPase activity"/>
    <property type="evidence" value="ECO:0007669"/>
    <property type="project" value="InterPro"/>
</dbReference>
<reference evidence="13 14" key="1">
    <citation type="journal article" date="2016" name="Nat. Commun.">
        <title>Thousands of microbial genomes shed light on interconnected biogeochemical processes in an aquifer system.</title>
        <authorList>
            <person name="Anantharaman K."/>
            <person name="Brown C.T."/>
            <person name="Hug L.A."/>
            <person name="Sharon I."/>
            <person name="Castelle C.J."/>
            <person name="Probst A.J."/>
            <person name="Thomas B.C."/>
            <person name="Singh A."/>
            <person name="Wilkins M.J."/>
            <person name="Karaoz U."/>
            <person name="Brodie E.L."/>
            <person name="Williams K.H."/>
            <person name="Hubbard S.S."/>
            <person name="Banfield J.F."/>
        </authorList>
    </citation>
    <scope>NUCLEOTIDE SEQUENCE [LARGE SCALE GENOMIC DNA]</scope>
</reference>